<reference evidence="1" key="1">
    <citation type="submission" date="2020-05" db="EMBL/GenBank/DDBJ databases">
        <title>Large-scale comparative analyses of tick genomes elucidate their genetic diversity and vector capacities.</title>
        <authorList>
            <person name="Jia N."/>
            <person name="Wang J."/>
            <person name="Shi W."/>
            <person name="Du L."/>
            <person name="Sun Y."/>
            <person name="Zhan W."/>
            <person name="Jiang J."/>
            <person name="Wang Q."/>
            <person name="Zhang B."/>
            <person name="Ji P."/>
            <person name="Sakyi L.B."/>
            <person name="Cui X."/>
            <person name="Yuan T."/>
            <person name="Jiang B."/>
            <person name="Yang W."/>
            <person name="Lam T.T.-Y."/>
            <person name="Chang Q."/>
            <person name="Ding S."/>
            <person name="Wang X."/>
            <person name="Zhu J."/>
            <person name="Ruan X."/>
            <person name="Zhao L."/>
            <person name="Wei J."/>
            <person name="Que T."/>
            <person name="Du C."/>
            <person name="Cheng J."/>
            <person name="Dai P."/>
            <person name="Han X."/>
            <person name="Huang E."/>
            <person name="Gao Y."/>
            <person name="Liu J."/>
            <person name="Shao H."/>
            <person name="Ye R."/>
            <person name="Li L."/>
            <person name="Wei W."/>
            <person name="Wang X."/>
            <person name="Wang C."/>
            <person name="Yang T."/>
            <person name="Huo Q."/>
            <person name="Li W."/>
            <person name="Guo W."/>
            <person name="Chen H."/>
            <person name="Zhou L."/>
            <person name="Ni X."/>
            <person name="Tian J."/>
            <person name="Zhou Y."/>
            <person name="Sheng Y."/>
            <person name="Liu T."/>
            <person name="Pan Y."/>
            <person name="Xia L."/>
            <person name="Li J."/>
            <person name="Zhao F."/>
            <person name="Cao W."/>
        </authorList>
    </citation>
    <scope>NUCLEOTIDE SEQUENCE</scope>
    <source>
        <strain evidence="1">Hyas-2018</strain>
    </source>
</reference>
<evidence type="ECO:0000313" key="1">
    <source>
        <dbReference type="EMBL" id="KAH6941175.1"/>
    </source>
</evidence>
<comment type="caution">
    <text evidence="1">The sequence shown here is derived from an EMBL/GenBank/DDBJ whole genome shotgun (WGS) entry which is preliminary data.</text>
</comment>
<organism evidence="1 2">
    <name type="scientific">Hyalomma asiaticum</name>
    <name type="common">Tick</name>
    <dbReference type="NCBI Taxonomy" id="266040"/>
    <lineage>
        <taxon>Eukaryota</taxon>
        <taxon>Metazoa</taxon>
        <taxon>Ecdysozoa</taxon>
        <taxon>Arthropoda</taxon>
        <taxon>Chelicerata</taxon>
        <taxon>Arachnida</taxon>
        <taxon>Acari</taxon>
        <taxon>Parasitiformes</taxon>
        <taxon>Ixodida</taxon>
        <taxon>Ixodoidea</taxon>
        <taxon>Ixodidae</taxon>
        <taxon>Hyalomminae</taxon>
        <taxon>Hyalomma</taxon>
    </lineage>
</organism>
<protein>
    <submittedName>
        <fullName evidence="1">Uncharacterized protein</fullName>
    </submittedName>
</protein>
<dbReference type="Proteomes" id="UP000821845">
    <property type="component" value="Chromosome 11"/>
</dbReference>
<accession>A0ACB7T2T3</accession>
<proteinExistence type="predicted"/>
<keyword evidence="2" id="KW-1185">Reference proteome</keyword>
<evidence type="ECO:0000313" key="2">
    <source>
        <dbReference type="Proteomes" id="UP000821845"/>
    </source>
</evidence>
<sequence>MSSRHYRVIFDGGSQRSFITIEASRQLGCQLLQEETVAVRVFGGHKTENNEKSPCENFRRSHEETDIIYALKVEEICREHIPILSEEVTKKMEEIGLDTRALCLKGEKENFISLLVGSDYYWRFVTGDLPGGAEVNRPAQVLYALKVE</sequence>
<gene>
    <name evidence="1" type="ORF">HPB50_014594</name>
</gene>
<name>A0ACB7T2T3_HYAAI</name>
<dbReference type="EMBL" id="CM023491">
    <property type="protein sequence ID" value="KAH6941175.1"/>
    <property type="molecule type" value="Genomic_DNA"/>
</dbReference>